<reference evidence="3 4" key="1">
    <citation type="submission" date="2023-11" db="EMBL/GenBank/DDBJ databases">
        <title>Halocaridina rubra genome assembly.</title>
        <authorList>
            <person name="Smith C."/>
        </authorList>
    </citation>
    <scope>NUCLEOTIDE SEQUENCE [LARGE SCALE GENOMIC DNA]</scope>
    <source>
        <strain evidence="3">EP-1</strain>
        <tissue evidence="3">Whole</tissue>
    </source>
</reference>
<name>A0AAN9A3U8_HALRR</name>
<gene>
    <name evidence="3" type="ORF">SK128_025331</name>
</gene>
<protein>
    <recommendedName>
        <fullName evidence="2">Histone deacetylase domain-containing protein</fullName>
    </recommendedName>
</protein>
<dbReference type="Gene3D" id="3.40.800.20">
    <property type="entry name" value="Histone deacetylase domain"/>
    <property type="match status" value="1"/>
</dbReference>
<evidence type="ECO:0000313" key="4">
    <source>
        <dbReference type="Proteomes" id="UP001381693"/>
    </source>
</evidence>
<dbReference type="InterPro" id="IPR023801">
    <property type="entry name" value="His_deacetylse_dom"/>
</dbReference>
<evidence type="ECO:0000256" key="1">
    <source>
        <dbReference type="ARBA" id="ARBA00048287"/>
    </source>
</evidence>
<dbReference type="GO" id="GO:0040029">
    <property type="term" value="P:epigenetic regulation of gene expression"/>
    <property type="evidence" value="ECO:0007669"/>
    <property type="project" value="TreeGrafter"/>
</dbReference>
<comment type="catalytic activity">
    <reaction evidence="1">
        <text>N(6)-acetyl-L-lysyl-[histone] + H2O = L-lysyl-[histone] + acetate</text>
        <dbReference type="Rhea" id="RHEA:58196"/>
        <dbReference type="Rhea" id="RHEA-COMP:9845"/>
        <dbReference type="Rhea" id="RHEA-COMP:11338"/>
        <dbReference type="ChEBI" id="CHEBI:15377"/>
        <dbReference type="ChEBI" id="CHEBI:29969"/>
        <dbReference type="ChEBI" id="CHEBI:30089"/>
        <dbReference type="ChEBI" id="CHEBI:61930"/>
        <dbReference type="EC" id="3.5.1.98"/>
    </reaction>
</comment>
<dbReference type="AlphaFoldDB" id="A0AAN9A3U8"/>
<organism evidence="3 4">
    <name type="scientific">Halocaridina rubra</name>
    <name type="common">Hawaiian red shrimp</name>
    <dbReference type="NCBI Taxonomy" id="373956"/>
    <lineage>
        <taxon>Eukaryota</taxon>
        <taxon>Metazoa</taxon>
        <taxon>Ecdysozoa</taxon>
        <taxon>Arthropoda</taxon>
        <taxon>Crustacea</taxon>
        <taxon>Multicrustacea</taxon>
        <taxon>Malacostraca</taxon>
        <taxon>Eumalacostraca</taxon>
        <taxon>Eucarida</taxon>
        <taxon>Decapoda</taxon>
        <taxon>Pleocyemata</taxon>
        <taxon>Caridea</taxon>
        <taxon>Atyoidea</taxon>
        <taxon>Atyidae</taxon>
        <taxon>Halocaridina</taxon>
    </lineage>
</organism>
<feature type="domain" description="Histone deacetylase" evidence="2">
    <location>
        <begin position="12"/>
        <end position="140"/>
    </location>
</feature>
<dbReference type="SUPFAM" id="SSF52768">
    <property type="entry name" value="Arginase/deacetylase"/>
    <property type="match status" value="1"/>
</dbReference>
<dbReference type="InterPro" id="IPR023696">
    <property type="entry name" value="Ureohydrolase_dom_sf"/>
</dbReference>
<evidence type="ECO:0000259" key="2">
    <source>
        <dbReference type="Pfam" id="PF00850"/>
    </source>
</evidence>
<dbReference type="PANTHER" id="PTHR10625:SF38">
    <property type="entry name" value="HISTONE DEACETYLASE 6, ISOFORM G"/>
    <property type="match status" value="1"/>
</dbReference>
<dbReference type="InterPro" id="IPR037138">
    <property type="entry name" value="His_deacetylse_dom_sf"/>
</dbReference>
<dbReference type="GO" id="GO:0000118">
    <property type="term" value="C:histone deacetylase complex"/>
    <property type="evidence" value="ECO:0007669"/>
    <property type="project" value="TreeGrafter"/>
</dbReference>
<dbReference type="PANTHER" id="PTHR10625">
    <property type="entry name" value="HISTONE DEACETYLASE HDAC1-RELATED"/>
    <property type="match status" value="1"/>
</dbReference>
<sequence length="142" mass="16441">MLGHFNYEDQTHPERPDRIRVIYKRLQEFGIIDRCYRVKARQSILSELEDLHSPKHLRMMAELSSKKPDELTVLQENYNSVYLHRHTNDAALIAAGSVVALKLSVLDGDRSFDLVNAKPARYHCTSQHEDRFSEVPRVVIIA</sequence>
<dbReference type="EMBL" id="JAXCGZ010006667">
    <property type="protein sequence ID" value="KAK7079611.1"/>
    <property type="molecule type" value="Genomic_DNA"/>
</dbReference>
<dbReference type="Pfam" id="PF00850">
    <property type="entry name" value="Hist_deacetyl"/>
    <property type="match status" value="1"/>
</dbReference>
<proteinExistence type="predicted"/>
<dbReference type="GO" id="GO:0141221">
    <property type="term" value="F:histone deacetylase activity, hydrolytic mechanism"/>
    <property type="evidence" value="ECO:0007669"/>
    <property type="project" value="UniProtKB-EC"/>
</dbReference>
<dbReference type="Proteomes" id="UP001381693">
    <property type="component" value="Unassembled WGS sequence"/>
</dbReference>
<evidence type="ECO:0000313" key="3">
    <source>
        <dbReference type="EMBL" id="KAK7079611.1"/>
    </source>
</evidence>
<accession>A0AAN9A3U8</accession>
<keyword evidence="4" id="KW-1185">Reference proteome</keyword>
<comment type="caution">
    <text evidence="3">The sequence shown here is derived from an EMBL/GenBank/DDBJ whole genome shotgun (WGS) entry which is preliminary data.</text>
</comment>